<dbReference type="EMBL" id="KB405067">
    <property type="protein sequence ID" value="EMF55367.1"/>
    <property type="molecule type" value="Genomic_DNA"/>
</dbReference>
<dbReference type="Proteomes" id="UP000030760">
    <property type="component" value="Unassembled WGS sequence"/>
</dbReference>
<proteinExistence type="predicted"/>
<reference evidence="2" key="1">
    <citation type="journal article" date="2013" name="Genome Announc.">
        <title>Draft Genome Sequence of Streptomyces bottropensis ATCC 25435, a Bottromycin-Producing Actinomycete.</title>
        <authorList>
            <person name="Zhang H."/>
            <person name="Zhou W."/>
            <person name="Zhuang Y."/>
            <person name="Liang X."/>
            <person name="Liu T."/>
        </authorList>
    </citation>
    <scope>NUCLEOTIDE SEQUENCE [LARGE SCALE GENOMIC DNA]</scope>
    <source>
        <strain evidence="2">ATCC 25435</strain>
    </source>
</reference>
<protein>
    <submittedName>
        <fullName evidence="1">Uncharacterized protein</fullName>
    </submittedName>
</protein>
<evidence type="ECO:0000313" key="2">
    <source>
        <dbReference type="Proteomes" id="UP000030760"/>
    </source>
</evidence>
<name>M3DFC6_9ACTN</name>
<organism evidence="1 2">
    <name type="scientific">Streptomyces bottropensis ATCC 25435</name>
    <dbReference type="NCBI Taxonomy" id="1054862"/>
    <lineage>
        <taxon>Bacteria</taxon>
        <taxon>Bacillati</taxon>
        <taxon>Actinomycetota</taxon>
        <taxon>Actinomycetes</taxon>
        <taxon>Kitasatosporales</taxon>
        <taxon>Streptomycetaceae</taxon>
        <taxon>Streptomyces</taxon>
    </lineage>
</organism>
<accession>M3DFC6</accession>
<gene>
    <name evidence="1" type="ORF">SBD_2680</name>
</gene>
<dbReference type="AlphaFoldDB" id="M3DFC6"/>
<evidence type="ECO:0000313" key="1">
    <source>
        <dbReference type="EMBL" id="EMF55367.1"/>
    </source>
</evidence>
<sequence>METEDFRCEDLCHTGHPTGCRNALVSPGRHLCGALYE</sequence>